<comment type="similarity">
    <text evidence="1">Belongs to the adenylyl cyclase class-3 family.</text>
</comment>
<dbReference type="InterPro" id="IPR032026">
    <property type="entry name" value="Ad_Cy_reg"/>
</dbReference>
<keyword evidence="5" id="KW-1185">Reference proteome</keyword>
<feature type="domain" description="Guanylate cyclase" evidence="3">
    <location>
        <begin position="177"/>
        <end position="286"/>
    </location>
</feature>
<evidence type="ECO:0000256" key="1">
    <source>
        <dbReference type="ARBA" id="ARBA00005381"/>
    </source>
</evidence>
<sequence length="335" mass="36324">MCSLSGPRDEDGPRGQAESPLGHEVEKALLGGEPKYTKAAVAEAAGVELARAERLWQAMGFAHVEDHEVVFTDADVRAVRMLVQLVSADVITAELETAVARTLAQTMSRLAEWQVAIFRSVLGDRFAEDLDVTAQFAEAITPVMEDLQGYVWRRHLAATAARELTEQVGDGDERLQVIGFADLVGYTRLIRDFSEVELGRLIDEFEETATAVVAENRGRIVKTVGDEVLFVTDTAAEAAEIALTLNERIPGSGKLPPLRIGLAQGPVLARFGDVYGSTVNIASRLTSVARPASALVDRELATSLRAHPAYSLTSIGPTKVQSFRGLRAYALRRAR</sequence>
<dbReference type="SMART" id="SM00044">
    <property type="entry name" value="CYCc"/>
    <property type="match status" value="1"/>
</dbReference>
<dbReference type="Pfam" id="PF16701">
    <property type="entry name" value="Ad_Cy_reg"/>
    <property type="match status" value="1"/>
</dbReference>
<dbReference type="Gene3D" id="3.30.70.1230">
    <property type="entry name" value="Nucleotide cyclase"/>
    <property type="match status" value="1"/>
</dbReference>
<dbReference type="PROSITE" id="PS50125">
    <property type="entry name" value="GUANYLATE_CYCLASE_2"/>
    <property type="match status" value="1"/>
</dbReference>
<evidence type="ECO:0000259" key="3">
    <source>
        <dbReference type="PROSITE" id="PS50125"/>
    </source>
</evidence>
<name>A0ABP6RVN0_9PSEU</name>
<dbReference type="EMBL" id="BAAAYK010000038">
    <property type="protein sequence ID" value="GAA3361071.1"/>
    <property type="molecule type" value="Genomic_DNA"/>
</dbReference>
<protein>
    <submittedName>
        <fullName evidence="4">Adenylate/guanylate cyclase domain-containing protein</fullName>
    </submittedName>
</protein>
<dbReference type="CDD" id="cd07302">
    <property type="entry name" value="CHD"/>
    <property type="match status" value="1"/>
</dbReference>
<organism evidence="4 5">
    <name type="scientific">Saccharopolyspora gregorii</name>
    <dbReference type="NCBI Taxonomy" id="33914"/>
    <lineage>
        <taxon>Bacteria</taxon>
        <taxon>Bacillati</taxon>
        <taxon>Actinomycetota</taxon>
        <taxon>Actinomycetes</taxon>
        <taxon>Pseudonocardiales</taxon>
        <taxon>Pseudonocardiaceae</taxon>
        <taxon>Saccharopolyspora</taxon>
    </lineage>
</organism>
<dbReference type="InterPro" id="IPR050697">
    <property type="entry name" value="Adenylyl/Guanylyl_Cyclase_3/4"/>
</dbReference>
<dbReference type="SUPFAM" id="SSF55073">
    <property type="entry name" value="Nucleotide cyclase"/>
    <property type="match status" value="1"/>
</dbReference>
<comment type="caution">
    <text evidence="4">The sequence shown here is derived from an EMBL/GenBank/DDBJ whole genome shotgun (WGS) entry which is preliminary data.</text>
</comment>
<accession>A0ABP6RVN0</accession>
<dbReference type="PANTHER" id="PTHR43081">
    <property type="entry name" value="ADENYLATE CYCLASE, TERMINAL-DIFFERENTIATION SPECIFIC-RELATED"/>
    <property type="match status" value="1"/>
</dbReference>
<dbReference type="InterPro" id="IPR001054">
    <property type="entry name" value="A/G_cyclase"/>
</dbReference>
<evidence type="ECO:0000313" key="5">
    <source>
        <dbReference type="Proteomes" id="UP001500483"/>
    </source>
</evidence>
<dbReference type="PANTHER" id="PTHR43081:SF19">
    <property type="entry name" value="PH-SENSITIVE ADENYLATE CYCLASE RV1264"/>
    <property type="match status" value="1"/>
</dbReference>
<evidence type="ECO:0000313" key="4">
    <source>
        <dbReference type="EMBL" id="GAA3361071.1"/>
    </source>
</evidence>
<proteinExistence type="inferred from homology"/>
<dbReference type="Pfam" id="PF00211">
    <property type="entry name" value="Guanylate_cyc"/>
    <property type="match status" value="1"/>
</dbReference>
<feature type="region of interest" description="Disordered" evidence="2">
    <location>
        <begin position="1"/>
        <end position="22"/>
    </location>
</feature>
<dbReference type="Proteomes" id="UP001500483">
    <property type="component" value="Unassembled WGS sequence"/>
</dbReference>
<reference evidence="5" key="1">
    <citation type="journal article" date="2019" name="Int. J. Syst. Evol. Microbiol.">
        <title>The Global Catalogue of Microorganisms (GCM) 10K type strain sequencing project: providing services to taxonomists for standard genome sequencing and annotation.</title>
        <authorList>
            <consortium name="The Broad Institute Genomics Platform"/>
            <consortium name="The Broad Institute Genome Sequencing Center for Infectious Disease"/>
            <person name="Wu L."/>
            <person name="Ma J."/>
        </authorList>
    </citation>
    <scope>NUCLEOTIDE SEQUENCE [LARGE SCALE GENOMIC DNA]</scope>
    <source>
        <strain evidence="5">JCM 9687</strain>
    </source>
</reference>
<dbReference type="InterPro" id="IPR029787">
    <property type="entry name" value="Nucleotide_cyclase"/>
</dbReference>
<evidence type="ECO:0000256" key="2">
    <source>
        <dbReference type="SAM" id="MobiDB-lite"/>
    </source>
</evidence>
<gene>
    <name evidence="4" type="ORF">GCM10020366_43610</name>
</gene>